<name>A0ABW5CJ16_9HYPH</name>
<keyword evidence="1" id="KW-0479">Metal-binding</keyword>
<proteinExistence type="predicted"/>
<keyword evidence="4" id="KW-0411">Iron-sulfur</keyword>
<organism evidence="5 6">
    <name type="scientific">Aureimonas populi</name>
    <dbReference type="NCBI Taxonomy" id="1701758"/>
    <lineage>
        <taxon>Bacteria</taxon>
        <taxon>Pseudomonadati</taxon>
        <taxon>Pseudomonadota</taxon>
        <taxon>Alphaproteobacteria</taxon>
        <taxon>Hyphomicrobiales</taxon>
        <taxon>Aurantimonadaceae</taxon>
        <taxon>Aureimonas</taxon>
    </lineage>
</organism>
<evidence type="ECO:0000313" key="6">
    <source>
        <dbReference type="Proteomes" id="UP001597371"/>
    </source>
</evidence>
<comment type="caution">
    <text evidence="5">The sequence shown here is derived from an EMBL/GenBank/DDBJ whole genome shotgun (WGS) entry which is preliminary data.</text>
</comment>
<dbReference type="RefSeq" id="WP_209735826.1">
    <property type="nucleotide sequence ID" value="NZ_CP072611.1"/>
</dbReference>
<dbReference type="Proteomes" id="UP001597371">
    <property type="component" value="Unassembled WGS sequence"/>
</dbReference>
<keyword evidence="6" id="KW-1185">Reference proteome</keyword>
<dbReference type="PANTHER" id="PTHR13184:SF5">
    <property type="entry name" value="METHYLTRANSFERASE-LIKE PROTEIN 17, MITOCHONDRIAL"/>
    <property type="match status" value="1"/>
</dbReference>
<keyword evidence="3" id="KW-0408">Iron</keyword>
<dbReference type="SUPFAM" id="SSF53335">
    <property type="entry name" value="S-adenosyl-L-methionine-dependent methyltransferases"/>
    <property type="match status" value="1"/>
</dbReference>
<evidence type="ECO:0000256" key="4">
    <source>
        <dbReference type="ARBA" id="ARBA00023014"/>
    </source>
</evidence>
<gene>
    <name evidence="5" type="ORF">ACFSKQ_01890</name>
</gene>
<dbReference type="Pfam" id="PF09243">
    <property type="entry name" value="Rsm22"/>
    <property type="match status" value="1"/>
</dbReference>
<accession>A0ABW5CJ16</accession>
<dbReference type="EMBL" id="JBHUIJ010000002">
    <property type="protein sequence ID" value="MFD2236211.1"/>
    <property type="molecule type" value="Genomic_DNA"/>
</dbReference>
<dbReference type="Gene3D" id="3.40.50.150">
    <property type="entry name" value="Vaccinia Virus protein VP39"/>
    <property type="match status" value="1"/>
</dbReference>
<dbReference type="InterPro" id="IPR029063">
    <property type="entry name" value="SAM-dependent_MTases_sf"/>
</dbReference>
<keyword evidence="2" id="KW-0809">Transit peptide</keyword>
<protein>
    <submittedName>
        <fullName evidence="5">Small ribosomal subunit Rsm22 family protein</fullName>
    </submittedName>
</protein>
<evidence type="ECO:0000313" key="5">
    <source>
        <dbReference type="EMBL" id="MFD2236211.1"/>
    </source>
</evidence>
<dbReference type="InterPro" id="IPR052571">
    <property type="entry name" value="Mt_RNA_Methyltransferase"/>
</dbReference>
<dbReference type="InterPro" id="IPR015324">
    <property type="entry name" value="Ribosomal_Rsm22-like"/>
</dbReference>
<evidence type="ECO:0000256" key="1">
    <source>
        <dbReference type="ARBA" id="ARBA00022723"/>
    </source>
</evidence>
<reference evidence="6" key="1">
    <citation type="journal article" date="2019" name="Int. J. Syst. Evol. Microbiol.">
        <title>The Global Catalogue of Microorganisms (GCM) 10K type strain sequencing project: providing services to taxonomists for standard genome sequencing and annotation.</title>
        <authorList>
            <consortium name="The Broad Institute Genomics Platform"/>
            <consortium name="The Broad Institute Genome Sequencing Center for Infectious Disease"/>
            <person name="Wu L."/>
            <person name="Ma J."/>
        </authorList>
    </citation>
    <scope>NUCLEOTIDE SEQUENCE [LARGE SCALE GENOMIC DNA]</scope>
    <source>
        <strain evidence="6">ZS-35-S2</strain>
    </source>
</reference>
<evidence type="ECO:0000256" key="3">
    <source>
        <dbReference type="ARBA" id="ARBA00023004"/>
    </source>
</evidence>
<dbReference type="PANTHER" id="PTHR13184">
    <property type="entry name" value="37S RIBOSOMAL PROTEIN S22"/>
    <property type="match status" value="1"/>
</dbReference>
<evidence type="ECO:0000256" key="2">
    <source>
        <dbReference type="ARBA" id="ARBA00022946"/>
    </source>
</evidence>
<sequence length="320" mass="34239">MELPAPLRRAIEDALAETPLDALRRAGETLSQRYRAETRDGRLHIGDDLRARAYVAARMPATYAAIREAMAQTAGARPDLAPRSLLDVGAGPGTVLWAAADAFDGLCAATLLEASDPIRRMAERLAGGAFAFAPAFVAGDARKALAAAAPADLVTLSYVLDEVSPEEGRRLVAELWGRTQGVLIIVEPGTPAGWRRILAARAQLLAGGAHLVAPCPHHEACPVAAPDWCHFARRLPRSRLHRLVKGGEAPFEDEKFAYLAVARTPAPGPRARILSMPRGGGGRISLKLCRDDGALEERVVSRRDGEAFKAARRAMWGGAF</sequence>